<dbReference type="GO" id="GO:0016747">
    <property type="term" value="F:acyltransferase activity, transferring groups other than amino-acyl groups"/>
    <property type="evidence" value="ECO:0007669"/>
    <property type="project" value="InterPro"/>
</dbReference>
<dbReference type="PANTHER" id="PTHR43610">
    <property type="entry name" value="BLL6696 PROTEIN"/>
    <property type="match status" value="1"/>
</dbReference>
<dbReference type="AlphaFoldDB" id="A0A7Y9JXF0"/>
<dbReference type="InterPro" id="IPR016181">
    <property type="entry name" value="Acyl_CoA_acyltransferase"/>
</dbReference>
<feature type="domain" description="N-acetyltransferase" evidence="1">
    <location>
        <begin position="13"/>
        <end position="147"/>
    </location>
</feature>
<dbReference type="RefSeq" id="WP_308439056.1">
    <property type="nucleotide sequence ID" value="NZ_BAABFI010000002.1"/>
</dbReference>
<dbReference type="Proteomes" id="UP000577956">
    <property type="component" value="Unassembled WGS sequence"/>
</dbReference>
<name>A0A7Y9JXF0_9CELL</name>
<dbReference type="EMBL" id="JACCBK010000001">
    <property type="protein sequence ID" value="NYD85851.1"/>
    <property type="molecule type" value="Genomic_DNA"/>
</dbReference>
<dbReference type="PANTHER" id="PTHR43610:SF1">
    <property type="entry name" value="N-ACETYLTRANSFERASE DOMAIN-CONTAINING PROTEIN"/>
    <property type="match status" value="1"/>
</dbReference>
<dbReference type="Pfam" id="PF13302">
    <property type="entry name" value="Acetyltransf_3"/>
    <property type="match status" value="1"/>
</dbReference>
<gene>
    <name evidence="3" type="ORF">BKA21_001400</name>
    <name evidence="2" type="ORF">Col01nite_03010</name>
</gene>
<evidence type="ECO:0000313" key="5">
    <source>
        <dbReference type="Proteomes" id="UP000618382"/>
    </source>
</evidence>
<dbReference type="EMBL" id="BONN01000001">
    <property type="protein sequence ID" value="GIG31142.1"/>
    <property type="molecule type" value="Genomic_DNA"/>
</dbReference>
<evidence type="ECO:0000313" key="4">
    <source>
        <dbReference type="Proteomes" id="UP000577956"/>
    </source>
</evidence>
<organism evidence="3 4">
    <name type="scientific">Cellulomonas oligotrophica</name>
    <dbReference type="NCBI Taxonomy" id="931536"/>
    <lineage>
        <taxon>Bacteria</taxon>
        <taxon>Bacillati</taxon>
        <taxon>Actinomycetota</taxon>
        <taxon>Actinomycetes</taxon>
        <taxon>Micrococcales</taxon>
        <taxon>Cellulomonadaceae</taxon>
        <taxon>Cellulomonas</taxon>
    </lineage>
</organism>
<dbReference type="Gene3D" id="3.40.50.300">
    <property type="entry name" value="P-loop containing nucleotide triphosphate hydrolases"/>
    <property type="match status" value="1"/>
</dbReference>
<dbReference type="SUPFAM" id="SSF55729">
    <property type="entry name" value="Acyl-CoA N-acyltransferases (Nat)"/>
    <property type="match status" value="1"/>
</dbReference>
<keyword evidence="5" id="KW-1185">Reference proteome</keyword>
<dbReference type="InterPro" id="IPR027417">
    <property type="entry name" value="P-loop_NTPase"/>
</dbReference>
<comment type="caution">
    <text evidence="3">The sequence shown here is derived from an EMBL/GenBank/DDBJ whole genome shotgun (WGS) entry which is preliminary data.</text>
</comment>
<reference evidence="2 5" key="2">
    <citation type="submission" date="2021-01" db="EMBL/GenBank/DDBJ databases">
        <title>Whole genome shotgun sequence of Cellulomonas oligotrophica NBRC 109435.</title>
        <authorList>
            <person name="Komaki H."/>
            <person name="Tamura T."/>
        </authorList>
    </citation>
    <scope>NUCLEOTIDE SEQUENCE [LARGE SCALE GENOMIC DNA]</scope>
    <source>
        <strain evidence="2 5">NBRC 109435</strain>
    </source>
</reference>
<evidence type="ECO:0000313" key="2">
    <source>
        <dbReference type="EMBL" id="GIG31142.1"/>
    </source>
</evidence>
<reference evidence="3 4" key="1">
    <citation type="submission" date="2020-07" db="EMBL/GenBank/DDBJ databases">
        <title>Sequencing the genomes of 1000 actinobacteria strains.</title>
        <authorList>
            <person name="Klenk H.-P."/>
        </authorList>
    </citation>
    <scope>NUCLEOTIDE SEQUENCE [LARGE SCALE GENOMIC DNA]</scope>
    <source>
        <strain evidence="3 4">DSM 24482</strain>
    </source>
</reference>
<evidence type="ECO:0000259" key="1">
    <source>
        <dbReference type="Pfam" id="PF13302"/>
    </source>
</evidence>
<dbReference type="Gene3D" id="3.40.630.30">
    <property type="match status" value="1"/>
</dbReference>
<accession>A0A7Y9JXF0</accession>
<dbReference type="InterPro" id="IPR000182">
    <property type="entry name" value="GNAT_dom"/>
</dbReference>
<dbReference type="SUPFAM" id="SSF52540">
    <property type="entry name" value="P-loop containing nucleoside triphosphate hydrolases"/>
    <property type="match status" value="1"/>
</dbReference>
<protein>
    <submittedName>
        <fullName evidence="3">RimJ/RimL family protein N-acetyltransferase</fullName>
    </submittedName>
</protein>
<keyword evidence="3" id="KW-0808">Transferase</keyword>
<dbReference type="Proteomes" id="UP000618382">
    <property type="component" value="Unassembled WGS sequence"/>
</dbReference>
<proteinExistence type="predicted"/>
<evidence type="ECO:0000313" key="3">
    <source>
        <dbReference type="EMBL" id="NYD85851.1"/>
    </source>
</evidence>
<sequence length="363" mass="38852">MEHELVLEGSGVRLVPLAVEHAGALAAFVDERVWRGMTSPTPVGEQALADVVRVALRTPARYAFAVVDRASGRVVGSTSFYDVDRAMGRLEIGHTYYDPAVWGTHVNPACKLLLMTHAFETWAVARVAFRVEGRNARSAAAVTKLGAVPEGRLRGHRVAADGTRQDSLYFSVLADEWPAARARLEARLDGAPDVDDRTSVLLLGGRSGVGKSTVAAAVHDLLVERDVAHAVVEGDALDLAHPTPWEHGVAAANLADVWRRYRALGHRRLVLANTVSVLEADVLAAAVGDRPDVTSVLLTANDSTVRERLARREVGASYDAHVARSDAAARRLEAEAGVQVHRVPTDARPPADVAADVIALAGW</sequence>